<keyword evidence="4 10" id="KW-0547">Nucleotide-binding</keyword>
<feature type="binding site" evidence="10">
    <location>
        <position position="160"/>
    </location>
    <ligand>
        <name>FAD</name>
        <dbReference type="ChEBI" id="CHEBI:57692"/>
    </ligand>
</feature>
<dbReference type="GO" id="GO:0000166">
    <property type="term" value="F:nucleotide binding"/>
    <property type="evidence" value="ECO:0007669"/>
    <property type="project" value="UniProtKB-KW"/>
</dbReference>
<accession>A0A846TNG5</accession>
<name>A0A846TNG5_9BACI</name>
<feature type="binding site" evidence="9">
    <location>
        <position position="283"/>
    </location>
    <ligand>
        <name>substrate</name>
    </ligand>
</feature>
<sequence>MAIARDFFMALSKNQLLNASAKKWGFKLGAGKVVAGTDTDGMIQSVKNLNSNGISATVDHLGEFVRYEHEAIEAKENVLKTLEAIKQSGVDAHLSIKLTQIGLDVDQDFCLKNIQDIMKTAKEYGIFVNIDMEDYSHLQMTFDIVEELRYEYDNIGTVIQAYLYRSENDLDRLKHTRLRLVKGAYKENEQVSLQRKEEIDANYLKLIKKRLLHPGFTSIATHDHHIINAVKQFVIENNIPKDKFEFQMLYGFRTGMQLELVEEGYSFCTYVPYGHDWYGYFMRRLAERPQNLNLVLKGLVAK</sequence>
<evidence type="ECO:0000256" key="1">
    <source>
        <dbReference type="ARBA" id="ARBA00004739"/>
    </source>
</evidence>
<dbReference type="PIRSF" id="PIRSF000196">
    <property type="entry name" value="Pro_dehydrog"/>
    <property type="match status" value="1"/>
</dbReference>
<feature type="domain" description="Proline dehydrogenase" evidence="11">
    <location>
        <begin position="43"/>
        <end position="291"/>
    </location>
</feature>
<evidence type="ECO:0000256" key="2">
    <source>
        <dbReference type="ARBA" id="ARBA00012695"/>
    </source>
</evidence>
<evidence type="ECO:0000313" key="12">
    <source>
        <dbReference type="EMBL" id="NKE03981.1"/>
    </source>
</evidence>
<evidence type="ECO:0000313" key="13">
    <source>
        <dbReference type="Proteomes" id="UP000587942"/>
    </source>
</evidence>
<proteinExistence type="predicted"/>
<evidence type="ECO:0000256" key="10">
    <source>
        <dbReference type="PIRSR" id="PIRSR000196-2"/>
    </source>
</evidence>
<evidence type="ECO:0000256" key="7">
    <source>
        <dbReference type="ARBA" id="ARBA00023062"/>
    </source>
</evidence>
<dbReference type="Gene3D" id="3.20.20.220">
    <property type="match status" value="1"/>
</dbReference>
<dbReference type="Proteomes" id="UP000587942">
    <property type="component" value="Unassembled WGS sequence"/>
</dbReference>
<feature type="binding site" evidence="10">
    <location>
        <position position="196"/>
    </location>
    <ligand>
        <name>FAD</name>
        <dbReference type="ChEBI" id="CHEBI:57692"/>
    </ligand>
</feature>
<dbReference type="InterPro" id="IPR002872">
    <property type="entry name" value="Proline_DH_dom"/>
</dbReference>
<dbReference type="GO" id="GO:0010133">
    <property type="term" value="P:L-proline catabolic process to L-glutamate"/>
    <property type="evidence" value="ECO:0007669"/>
    <property type="project" value="UniProtKB-UniPathway"/>
</dbReference>
<comment type="cofactor">
    <cofactor evidence="10">
        <name>FAD</name>
        <dbReference type="ChEBI" id="CHEBI:57692"/>
    </cofactor>
    <text evidence="10">Binds 1 FAD per subunit.</text>
</comment>
<dbReference type="UniPathway" id="UPA00261">
    <property type="reaction ID" value="UER00373"/>
</dbReference>
<dbReference type="PANTHER" id="PTHR13914">
    <property type="entry name" value="PROLINE OXIDASE"/>
    <property type="match status" value="1"/>
</dbReference>
<dbReference type="GO" id="GO:0004657">
    <property type="term" value="F:proline dehydrogenase activity"/>
    <property type="evidence" value="ECO:0007669"/>
    <property type="project" value="UniProtKB-EC"/>
</dbReference>
<keyword evidence="3" id="KW-0285">Flavoprotein</keyword>
<gene>
    <name evidence="12" type="ORF">GWK17_00590</name>
</gene>
<dbReference type="EC" id="1.5.5.2" evidence="2"/>
<evidence type="ECO:0000256" key="8">
    <source>
        <dbReference type="ARBA" id="ARBA00048779"/>
    </source>
</evidence>
<dbReference type="InterPro" id="IPR029041">
    <property type="entry name" value="FAD-linked_oxidoreductase-like"/>
</dbReference>
<dbReference type="PANTHER" id="PTHR13914:SF0">
    <property type="entry name" value="PROLINE DEHYDROGENASE 1, MITOCHONDRIAL"/>
    <property type="match status" value="1"/>
</dbReference>
<comment type="catalytic activity">
    <reaction evidence="8">
        <text>L-proline + a quinone = (S)-1-pyrroline-5-carboxylate + a quinol + H(+)</text>
        <dbReference type="Rhea" id="RHEA:23784"/>
        <dbReference type="ChEBI" id="CHEBI:15378"/>
        <dbReference type="ChEBI" id="CHEBI:17388"/>
        <dbReference type="ChEBI" id="CHEBI:24646"/>
        <dbReference type="ChEBI" id="CHEBI:60039"/>
        <dbReference type="ChEBI" id="CHEBI:132124"/>
        <dbReference type="EC" id="1.5.5.2"/>
    </reaction>
</comment>
<organism evidence="12 13">
    <name type="scientific">Mesobacillus selenatarsenatis</name>
    <dbReference type="NCBI Taxonomy" id="388741"/>
    <lineage>
        <taxon>Bacteria</taxon>
        <taxon>Bacillati</taxon>
        <taxon>Bacillota</taxon>
        <taxon>Bacilli</taxon>
        <taxon>Bacillales</taxon>
        <taxon>Bacillaceae</taxon>
        <taxon>Mesobacillus</taxon>
    </lineage>
</organism>
<dbReference type="SUPFAM" id="SSF51730">
    <property type="entry name" value="FAD-linked oxidoreductase"/>
    <property type="match status" value="1"/>
</dbReference>
<evidence type="ECO:0000256" key="5">
    <source>
        <dbReference type="ARBA" id="ARBA00022827"/>
    </source>
</evidence>
<keyword evidence="5 10" id="KW-0274">FAD</keyword>
<dbReference type="InterPro" id="IPR015659">
    <property type="entry name" value="Proline_oxidase"/>
</dbReference>
<feature type="binding site" evidence="10">
    <location>
        <begin position="182"/>
        <end position="184"/>
    </location>
    <ligand>
        <name>FAD</name>
        <dbReference type="ChEBI" id="CHEBI:57692"/>
    </ligand>
</feature>
<feature type="binding site" evidence="9">
    <location>
        <position position="97"/>
    </location>
    <ligand>
        <name>substrate</name>
    </ligand>
</feature>
<dbReference type="Pfam" id="PF01619">
    <property type="entry name" value="Pro_dh"/>
    <property type="match status" value="1"/>
</dbReference>
<evidence type="ECO:0000256" key="6">
    <source>
        <dbReference type="ARBA" id="ARBA00023002"/>
    </source>
</evidence>
<evidence type="ECO:0000256" key="4">
    <source>
        <dbReference type="ARBA" id="ARBA00022741"/>
    </source>
</evidence>
<comment type="caution">
    <text evidence="12">The sequence shown here is derived from an EMBL/GenBank/DDBJ whole genome shotgun (WGS) entry which is preliminary data.</text>
</comment>
<feature type="binding site" evidence="10">
    <location>
        <position position="132"/>
    </location>
    <ligand>
        <name>FAD</name>
        <dbReference type="ChEBI" id="CHEBI:57692"/>
    </ligand>
</feature>
<dbReference type="InterPro" id="IPR008219">
    <property type="entry name" value="PRODH_bac_arc"/>
</dbReference>
<keyword evidence="7" id="KW-0642">Proline metabolism</keyword>
<reference evidence="12 13" key="1">
    <citation type="submission" date="2020-03" db="EMBL/GenBank/DDBJ databases">
        <authorList>
            <person name="Sun Q."/>
        </authorList>
    </citation>
    <scope>NUCLEOTIDE SEQUENCE [LARGE SCALE GENOMIC DNA]</scope>
    <source>
        <strain evidence="12 13">KACC 21451</strain>
    </source>
</reference>
<evidence type="ECO:0000256" key="3">
    <source>
        <dbReference type="ARBA" id="ARBA00022630"/>
    </source>
</evidence>
<dbReference type="AlphaFoldDB" id="A0A846TNG5"/>
<evidence type="ECO:0000256" key="9">
    <source>
        <dbReference type="PIRSR" id="PIRSR000196-1"/>
    </source>
</evidence>
<feature type="binding site" evidence="10">
    <location>
        <begin position="221"/>
        <end position="222"/>
    </location>
    <ligand>
        <name>FAD</name>
        <dbReference type="ChEBI" id="CHEBI:57692"/>
    </ligand>
</feature>
<protein>
    <recommendedName>
        <fullName evidence="2">proline dehydrogenase</fullName>
        <ecNumber evidence="2">1.5.5.2</ecNumber>
    </recommendedName>
</protein>
<feature type="binding site" evidence="9">
    <location>
        <position position="284"/>
    </location>
    <ligand>
        <name>substrate</name>
    </ligand>
</feature>
<keyword evidence="6" id="KW-0560">Oxidoreductase</keyword>
<evidence type="ECO:0000259" key="11">
    <source>
        <dbReference type="Pfam" id="PF01619"/>
    </source>
</evidence>
<comment type="pathway">
    <text evidence="1">Amino-acid degradation; L-proline degradation into L-glutamate; L-glutamate from L-proline: step 1/2.</text>
</comment>
<dbReference type="EMBL" id="JAAVUM010000001">
    <property type="protein sequence ID" value="NKE03981.1"/>
    <property type="molecule type" value="Genomic_DNA"/>
</dbReference>